<dbReference type="RefSeq" id="XP_013386794.1">
    <property type="nucleotide sequence ID" value="XM_013531340.1"/>
</dbReference>
<dbReference type="SUPFAM" id="SSF53335">
    <property type="entry name" value="S-adenosyl-L-methionine-dependent methyltransferases"/>
    <property type="match status" value="1"/>
</dbReference>
<dbReference type="OMA" id="VYKRLIC"/>
<proteinExistence type="predicted"/>
<accession>A0A1S3HP31</accession>
<dbReference type="PANTHER" id="PTHR43591">
    <property type="entry name" value="METHYLTRANSFERASE"/>
    <property type="match status" value="1"/>
</dbReference>
<dbReference type="InterPro" id="IPR041698">
    <property type="entry name" value="Methyltransf_25"/>
</dbReference>
<dbReference type="STRING" id="7574.A0A1S3HP31"/>
<dbReference type="InterPro" id="IPR029063">
    <property type="entry name" value="SAM-dependent_MTases_sf"/>
</dbReference>
<reference evidence="3" key="1">
    <citation type="submission" date="2025-08" db="UniProtKB">
        <authorList>
            <consortium name="RefSeq"/>
        </authorList>
    </citation>
    <scope>IDENTIFICATION</scope>
    <source>
        <tissue evidence="3">Gonads</tissue>
    </source>
</reference>
<evidence type="ECO:0000313" key="2">
    <source>
        <dbReference type="Proteomes" id="UP000085678"/>
    </source>
</evidence>
<dbReference type="OrthoDB" id="2019266at2759"/>
<name>A0A1S3HP31_LINAN</name>
<gene>
    <name evidence="3" type="primary">LOC106156215</name>
</gene>
<sequence length="219" mass="24382">MSSEKVRGVVTDITRLDITNDEVMDKYKVWAQSYDEDLSFIEYNPPKIGASELSKLLGDNKNALILDAAAGTGLVAIELKKNGFQNIDALDASAEMLEKAKEKKLYNNVICDFMGPNRLDIKDDTYDGVVTVGSFCPGHVNGSCLAELIRIVKPGGYIVIALKKVFLPVLGYNGQGLHEIMDEHTKAGRWDVLANHPIPRYHEMEEGMLYIFRIKVQGF</sequence>
<dbReference type="KEGG" id="lak:106156215"/>
<keyword evidence="2" id="KW-1185">Reference proteome</keyword>
<protein>
    <submittedName>
        <fullName evidence="3">Methyltransferase-like protein 27</fullName>
    </submittedName>
</protein>
<organism evidence="2 3">
    <name type="scientific">Lingula anatina</name>
    <name type="common">Brachiopod</name>
    <name type="synonym">Lingula unguis</name>
    <dbReference type="NCBI Taxonomy" id="7574"/>
    <lineage>
        <taxon>Eukaryota</taxon>
        <taxon>Metazoa</taxon>
        <taxon>Spiralia</taxon>
        <taxon>Lophotrochozoa</taxon>
        <taxon>Brachiopoda</taxon>
        <taxon>Linguliformea</taxon>
        <taxon>Lingulata</taxon>
        <taxon>Lingulida</taxon>
        <taxon>Linguloidea</taxon>
        <taxon>Lingulidae</taxon>
        <taxon>Lingula</taxon>
    </lineage>
</organism>
<dbReference type="CDD" id="cd02440">
    <property type="entry name" value="AdoMet_MTases"/>
    <property type="match status" value="1"/>
</dbReference>
<dbReference type="AlphaFoldDB" id="A0A1S3HP31"/>
<dbReference type="PANTHER" id="PTHR43591:SF101">
    <property type="entry name" value="METHYLTRANSFERASE-LIKE PROTEIN 27"/>
    <property type="match status" value="1"/>
</dbReference>
<dbReference type="Proteomes" id="UP000085678">
    <property type="component" value="Unplaced"/>
</dbReference>
<dbReference type="GeneID" id="106156215"/>
<dbReference type="Gene3D" id="3.40.50.150">
    <property type="entry name" value="Vaccinia Virus protein VP39"/>
    <property type="match status" value="1"/>
</dbReference>
<dbReference type="Pfam" id="PF13649">
    <property type="entry name" value="Methyltransf_25"/>
    <property type="match status" value="1"/>
</dbReference>
<feature type="domain" description="Methyltransferase" evidence="1">
    <location>
        <begin position="65"/>
        <end position="156"/>
    </location>
</feature>
<evidence type="ECO:0000313" key="3">
    <source>
        <dbReference type="RefSeq" id="XP_013386794.1"/>
    </source>
</evidence>
<evidence type="ECO:0000259" key="1">
    <source>
        <dbReference type="Pfam" id="PF13649"/>
    </source>
</evidence>
<dbReference type="InParanoid" id="A0A1S3HP31"/>